<accession>A0ABM5JTC8</accession>
<dbReference type="GeneID" id="126881158"/>
<reference evidence="3" key="1">
    <citation type="submission" date="2025-05" db="UniProtKB">
        <authorList>
            <consortium name="EnsemblMetazoa"/>
        </authorList>
    </citation>
    <scope>IDENTIFICATION</scope>
</reference>
<dbReference type="Proteomes" id="UP001652700">
    <property type="component" value="Unplaced"/>
</dbReference>
<keyword evidence="4" id="KW-1185">Reference proteome</keyword>
<proteinExistence type="predicted"/>
<evidence type="ECO:0000256" key="1">
    <source>
        <dbReference type="SAM" id="Coils"/>
    </source>
</evidence>
<protein>
    <recommendedName>
        <fullName evidence="5">Cilia- and flagella-associated protein 100-like</fullName>
    </recommendedName>
</protein>
<organism evidence="3 4">
    <name type="scientific">Diabrotica virgifera virgifera</name>
    <name type="common">western corn rootworm</name>
    <dbReference type="NCBI Taxonomy" id="50390"/>
    <lineage>
        <taxon>Eukaryota</taxon>
        <taxon>Metazoa</taxon>
        <taxon>Ecdysozoa</taxon>
        <taxon>Arthropoda</taxon>
        <taxon>Hexapoda</taxon>
        <taxon>Insecta</taxon>
        <taxon>Pterygota</taxon>
        <taxon>Neoptera</taxon>
        <taxon>Endopterygota</taxon>
        <taxon>Coleoptera</taxon>
        <taxon>Polyphaga</taxon>
        <taxon>Cucujiformia</taxon>
        <taxon>Chrysomeloidea</taxon>
        <taxon>Chrysomelidae</taxon>
        <taxon>Galerucinae</taxon>
        <taxon>Diabroticina</taxon>
        <taxon>Diabroticites</taxon>
        <taxon>Diabrotica</taxon>
    </lineage>
</organism>
<evidence type="ECO:0008006" key="5">
    <source>
        <dbReference type="Google" id="ProtNLM"/>
    </source>
</evidence>
<dbReference type="PANTHER" id="PTHR21683:SF3">
    <property type="entry name" value="CILIA AND FLAGELLA ASSOCIATED PROTEIN 100"/>
    <property type="match status" value="1"/>
</dbReference>
<feature type="compositionally biased region" description="Acidic residues" evidence="2">
    <location>
        <begin position="1"/>
        <end position="11"/>
    </location>
</feature>
<evidence type="ECO:0000313" key="3">
    <source>
        <dbReference type="EnsemblMetazoa" id="XP_050501192.1"/>
    </source>
</evidence>
<feature type="region of interest" description="Disordered" evidence="2">
    <location>
        <begin position="1"/>
        <end position="44"/>
    </location>
</feature>
<evidence type="ECO:0000313" key="4">
    <source>
        <dbReference type="Proteomes" id="UP001652700"/>
    </source>
</evidence>
<evidence type="ECO:0000256" key="2">
    <source>
        <dbReference type="SAM" id="MobiDB-lite"/>
    </source>
</evidence>
<name>A0ABM5JTC8_DIAVI</name>
<dbReference type="InterPro" id="IPR051147">
    <property type="entry name" value="CFAP_domain-containing"/>
</dbReference>
<sequence>MQSLENDESSDDQDHPPTPNTHKTRSQHSGISRIDKSKITRPKKFIQRRNVKVKPKAPPIQKYFTDGRNVTDQNITDLDKTKPYKFPTSYEELGQKIMTKVWRRDIVKQDLKAPIFKKQGMREKLNNDLFNRLYVKVPTAENTKTIVDLDPQFFKVVEGRPIHESFNRREYIDTVRESLRTKILIGYREDDIALINQSLANEEKLIQQIQENYQIYVNAFEDLLFRDHMSAKQLLAEAEAITNEAYEKYEEFKRLSKKYGSMRAALYGSEEKWRNCKMYQSFLYNISPLQWRNEHPEQKSKYSDIEEHFEESTTALAEKTGSLSEMIEFMKDECANEPSPEIYFTEPEQLIDVFRFMEVQNLNYLLHAEELAVPLANIKDGMRFANNLFDMQISELEQSISDLTSGIEWEENRAKELENLAQSLISNDFKKLIMGEEVLNLHVFVEDVYETRIGPNDANNSMLEMMKYIEEKYRYEVLSFDLVPAEQVALLEGTCYNEQMKIMKLAEKAAKQYTELNTLTKQLSKAYAPPYQRGPGKQPRNRSQVVDPPVKITPPPRDLTEEEEEYLEYFTDFCKYTDDPQKYGIDRSRTGKHGIHPQVTENEKVSARPKSRAKYVTRMNGIEFLEKVIMTNT</sequence>
<dbReference type="RefSeq" id="XP_050501192.1">
    <property type="nucleotide sequence ID" value="XM_050645235.1"/>
</dbReference>
<dbReference type="EnsemblMetazoa" id="XM_050645235.1">
    <property type="protein sequence ID" value="XP_050501192.1"/>
    <property type="gene ID" value="LOC126881158"/>
</dbReference>
<dbReference type="PANTHER" id="PTHR21683">
    <property type="entry name" value="COILED-COIL DOMAIN-CONTAINING PROTEIN 42 LIKE-2-LIKE-RELATED"/>
    <property type="match status" value="1"/>
</dbReference>
<feature type="region of interest" description="Disordered" evidence="2">
    <location>
        <begin position="524"/>
        <end position="561"/>
    </location>
</feature>
<keyword evidence="1" id="KW-0175">Coiled coil</keyword>
<feature type="coiled-coil region" evidence="1">
    <location>
        <begin position="192"/>
        <end position="219"/>
    </location>
</feature>